<dbReference type="SUPFAM" id="SSF52540">
    <property type="entry name" value="P-loop containing nucleoside triphosphate hydrolases"/>
    <property type="match status" value="1"/>
</dbReference>
<sequence length="174" mass="19600">MDSKLFLLSGKPRIGKSTLIKQIIHEVGVDRCGGFYTEEVTNFDDRIGFRCVSMDGESVDIANVENPSATRVGRYGVNVEEFDLFAKDILQGALRTKDIIVIDEIGYMQMFSHSFKKIIQEVFSGNKVVLGTIPLNPHPEMNNMHNLKEANIITVDELNRDKIAGWLVREVLNV</sequence>
<dbReference type="Gene3D" id="3.40.50.300">
    <property type="entry name" value="P-loop containing nucleotide triphosphate hydrolases"/>
    <property type="match status" value="1"/>
</dbReference>
<dbReference type="SMART" id="SM00382">
    <property type="entry name" value="AAA"/>
    <property type="match status" value="1"/>
</dbReference>
<keyword evidence="1" id="KW-0547">Nucleotide-binding</keyword>
<dbReference type="OrthoDB" id="9786803at2"/>
<gene>
    <name evidence="5" type="ORF">AV649_11380</name>
</gene>
<dbReference type="PANTHER" id="PTHR43146">
    <property type="entry name" value="CANCER-RELATED NUCLEOSIDE-TRIPHOSPHATASE"/>
    <property type="match status" value="1"/>
</dbReference>
<dbReference type="GO" id="GO:0017111">
    <property type="term" value="F:ribonucleoside triphosphate phosphatase activity"/>
    <property type="evidence" value="ECO:0007669"/>
    <property type="project" value="InterPro"/>
</dbReference>
<evidence type="ECO:0000313" key="6">
    <source>
        <dbReference type="Proteomes" id="UP000076510"/>
    </source>
</evidence>
<evidence type="ECO:0000256" key="2">
    <source>
        <dbReference type="ARBA" id="ARBA00022801"/>
    </source>
</evidence>
<evidence type="ECO:0000256" key="1">
    <source>
        <dbReference type="ARBA" id="ARBA00022741"/>
    </source>
</evidence>
<accession>A0A161S0U4</accession>
<keyword evidence="2" id="KW-0378">Hydrolase</keyword>
<dbReference type="EMBL" id="LQQY01000002">
    <property type="protein sequence ID" value="KZE53358.1"/>
    <property type="molecule type" value="Genomic_DNA"/>
</dbReference>
<dbReference type="GO" id="GO:0005524">
    <property type="term" value="F:ATP binding"/>
    <property type="evidence" value="ECO:0007669"/>
    <property type="project" value="UniProtKB-KW"/>
</dbReference>
<feature type="domain" description="AAA+ ATPase" evidence="4">
    <location>
        <begin position="2"/>
        <end position="149"/>
    </location>
</feature>
<reference evidence="6" key="1">
    <citation type="submission" date="2016-01" db="EMBL/GenBank/DDBJ databases">
        <title>Whole genome sequencing of Bhargavaea cecembensis T14.</title>
        <authorList>
            <person name="Hong K.W."/>
        </authorList>
    </citation>
    <scope>NUCLEOTIDE SEQUENCE [LARGE SCALE GENOMIC DNA]</scope>
    <source>
        <strain evidence="6">M19</strain>
    </source>
</reference>
<dbReference type="InterPro" id="IPR003593">
    <property type="entry name" value="AAA+_ATPase"/>
</dbReference>
<name>A0A161S0U4_9BACI</name>
<dbReference type="Pfam" id="PF03266">
    <property type="entry name" value="NTPase_1"/>
    <property type="match status" value="1"/>
</dbReference>
<evidence type="ECO:0000259" key="4">
    <source>
        <dbReference type="SMART" id="SM00382"/>
    </source>
</evidence>
<dbReference type="InterPro" id="IPR027417">
    <property type="entry name" value="P-loop_NTPase"/>
</dbReference>
<protein>
    <recommendedName>
        <fullName evidence="4">AAA+ ATPase domain-containing protein</fullName>
    </recommendedName>
</protein>
<comment type="caution">
    <text evidence="5">The sequence shown here is derived from an EMBL/GenBank/DDBJ whole genome shotgun (WGS) entry which is preliminary data.</text>
</comment>
<dbReference type="PANTHER" id="PTHR43146:SF1">
    <property type="entry name" value="CANCER-RELATED NUCLEOSIDE-TRIPHOSPHATASE"/>
    <property type="match status" value="1"/>
</dbReference>
<organism evidence="5 6">
    <name type="scientific">Rossellomorea marisflavi</name>
    <dbReference type="NCBI Taxonomy" id="189381"/>
    <lineage>
        <taxon>Bacteria</taxon>
        <taxon>Bacillati</taxon>
        <taxon>Bacillota</taxon>
        <taxon>Bacilli</taxon>
        <taxon>Bacillales</taxon>
        <taxon>Bacillaceae</taxon>
        <taxon>Rossellomorea</taxon>
    </lineage>
</organism>
<dbReference type="Proteomes" id="UP000076510">
    <property type="component" value="Unassembled WGS sequence"/>
</dbReference>
<dbReference type="AlphaFoldDB" id="A0A161S0U4"/>
<proteinExistence type="predicted"/>
<evidence type="ECO:0000256" key="3">
    <source>
        <dbReference type="ARBA" id="ARBA00022840"/>
    </source>
</evidence>
<keyword evidence="3" id="KW-0067">ATP-binding</keyword>
<dbReference type="RefSeq" id="WP_063190483.1">
    <property type="nucleotide sequence ID" value="NZ_JBLGCT010000002.1"/>
</dbReference>
<dbReference type="InterPro" id="IPR004948">
    <property type="entry name" value="Nuc-triphosphatase_THEP1"/>
</dbReference>
<evidence type="ECO:0000313" key="5">
    <source>
        <dbReference type="EMBL" id="KZE53358.1"/>
    </source>
</evidence>